<dbReference type="Proteomes" id="UP000296469">
    <property type="component" value="Chromosome"/>
</dbReference>
<keyword evidence="4" id="KW-1185">Reference proteome</keyword>
<name>A0A4P7SKU2_9CELL</name>
<feature type="domain" description="YCII-related" evidence="2">
    <location>
        <begin position="10"/>
        <end position="117"/>
    </location>
</feature>
<accession>A0A4P7SKU2</accession>
<dbReference type="InterPro" id="IPR005545">
    <property type="entry name" value="YCII"/>
</dbReference>
<dbReference type="AlphaFoldDB" id="A0A4P7SKU2"/>
<dbReference type="KEGG" id="celz:E5225_15940"/>
<evidence type="ECO:0000313" key="4">
    <source>
        <dbReference type="Proteomes" id="UP000296469"/>
    </source>
</evidence>
<evidence type="ECO:0000259" key="2">
    <source>
        <dbReference type="Pfam" id="PF03795"/>
    </source>
</evidence>
<organism evidence="3 4">
    <name type="scientific">Cellulomonas shaoxiangyii</name>
    <dbReference type="NCBI Taxonomy" id="2566013"/>
    <lineage>
        <taxon>Bacteria</taxon>
        <taxon>Bacillati</taxon>
        <taxon>Actinomycetota</taxon>
        <taxon>Actinomycetes</taxon>
        <taxon>Micrococcales</taxon>
        <taxon>Cellulomonadaceae</taxon>
        <taxon>Cellulomonas</taxon>
    </lineage>
</organism>
<sequence length="123" mass="12965">MADARTYLVMLWGDEAPWVAATPEQRAAAFADHGRFSDACAAGGHEILGGEELDTARTSTLVRPGGDGTEVVDGPYTETVEQLGGFYLVRTADLAGLQALVPIIMDGGTVEIRPVVPYVEEGS</sequence>
<dbReference type="PANTHER" id="PTHR35174">
    <property type="entry name" value="BLL7171 PROTEIN-RELATED"/>
    <property type="match status" value="1"/>
</dbReference>
<dbReference type="Gene3D" id="3.30.70.1060">
    <property type="entry name" value="Dimeric alpha+beta barrel"/>
    <property type="match status" value="1"/>
</dbReference>
<reference evidence="3 4" key="1">
    <citation type="submission" date="2019-04" db="EMBL/GenBank/DDBJ databases">
        <title>Isolation and identification of Cellulomonas shaoxiangyii sp. Nov. isolated from feces of the Tibetan antelopes (Pantholops hodgsonii) in the Qinghai-Tibet plateau of China.</title>
        <authorList>
            <person name="Tian Z."/>
        </authorList>
    </citation>
    <scope>NUCLEOTIDE SEQUENCE [LARGE SCALE GENOMIC DNA]</scope>
    <source>
        <strain evidence="3 4">Z28</strain>
    </source>
</reference>
<dbReference type="OrthoDB" id="668782at2"/>
<dbReference type="InterPro" id="IPR011008">
    <property type="entry name" value="Dimeric_a/b-barrel"/>
</dbReference>
<evidence type="ECO:0000256" key="1">
    <source>
        <dbReference type="ARBA" id="ARBA00007689"/>
    </source>
</evidence>
<dbReference type="Pfam" id="PF03795">
    <property type="entry name" value="YCII"/>
    <property type="match status" value="1"/>
</dbReference>
<protein>
    <recommendedName>
        <fullName evidence="2">YCII-related domain-containing protein</fullName>
    </recommendedName>
</protein>
<dbReference type="RefSeq" id="WP_135972106.1">
    <property type="nucleotide sequence ID" value="NZ_CP039291.1"/>
</dbReference>
<dbReference type="SUPFAM" id="SSF54909">
    <property type="entry name" value="Dimeric alpha+beta barrel"/>
    <property type="match status" value="1"/>
</dbReference>
<comment type="similarity">
    <text evidence="1">Belongs to the YciI family.</text>
</comment>
<gene>
    <name evidence="3" type="ORF">E5225_15940</name>
</gene>
<dbReference type="EMBL" id="CP039291">
    <property type="protein sequence ID" value="QCB94832.1"/>
    <property type="molecule type" value="Genomic_DNA"/>
</dbReference>
<evidence type="ECO:0000313" key="3">
    <source>
        <dbReference type="EMBL" id="QCB94832.1"/>
    </source>
</evidence>
<dbReference type="PANTHER" id="PTHR35174:SF3">
    <property type="entry name" value="BLL7171 PROTEIN"/>
    <property type="match status" value="1"/>
</dbReference>
<proteinExistence type="inferred from homology"/>